<protein>
    <submittedName>
        <fullName evidence="1">Uncharacterized protein</fullName>
    </submittedName>
</protein>
<evidence type="ECO:0000313" key="2">
    <source>
        <dbReference type="Proteomes" id="UP001152795"/>
    </source>
</evidence>
<evidence type="ECO:0000313" key="1">
    <source>
        <dbReference type="EMBL" id="CAB4040992.1"/>
    </source>
</evidence>
<dbReference type="AlphaFoldDB" id="A0A6S7LQM0"/>
<organism evidence="1 2">
    <name type="scientific">Paramuricea clavata</name>
    <name type="common">Red gorgonian</name>
    <name type="synonym">Violescent sea-whip</name>
    <dbReference type="NCBI Taxonomy" id="317549"/>
    <lineage>
        <taxon>Eukaryota</taxon>
        <taxon>Metazoa</taxon>
        <taxon>Cnidaria</taxon>
        <taxon>Anthozoa</taxon>
        <taxon>Octocorallia</taxon>
        <taxon>Malacalcyonacea</taxon>
        <taxon>Plexauridae</taxon>
        <taxon>Paramuricea</taxon>
    </lineage>
</organism>
<dbReference type="EMBL" id="CACRXK020027584">
    <property type="protein sequence ID" value="CAB4040992.1"/>
    <property type="molecule type" value="Genomic_DNA"/>
</dbReference>
<dbReference type="OrthoDB" id="10349759at2759"/>
<accession>A0A6S7LQM0</accession>
<reference evidence="1" key="1">
    <citation type="submission" date="2020-04" db="EMBL/GenBank/DDBJ databases">
        <authorList>
            <person name="Alioto T."/>
            <person name="Alioto T."/>
            <person name="Gomez Garrido J."/>
        </authorList>
    </citation>
    <scope>NUCLEOTIDE SEQUENCE</scope>
    <source>
        <strain evidence="1">A484AB</strain>
    </source>
</reference>
<sequence length="204" mass="23444">MASVARVLFSTLFLFNLVFNLNGDACYPPINPKRIEISDHWEKDGVSYQEKQINELIVKRGAYHLRLVCKIDPPLPKTEEHFESRNHLVRFEKIYPEHHVLTGPRYWSDSQQISAVALDIGLVELFGTYACVYGEMRRTVDILANNEEMVKDLPAPVTLEHVMSSTFIKKHFMDSNLNNASYHPIIEKPDFHCEVKNSGLQAKS</sequence>
<name>A0A6S7LQM0_PARCT</name>
<proteinExistence type="predicted"/>
<dbReference type="Proteomes" id="UP001152795">
    <property type="component" value="Unassembled WGS sequence"/>
</dbReference>
<gene>
    <name evidence="1" type="ORF">PACLA_8A083947</name>
</gene>
<feature type="non-terminal residue" evidence="1">
    <location>
        <position position="204"/>
    </location>
</feature>
<keyword evidence="2" id="KW-1185">Reference proteome</keyword>
<comment type="caution">
    <text evidence="1">The sequence shown here is derived from an EMBL/GenBank/DDBJ whole genome shotgun (WGS) entry which is preliminary data.</text>
</comment>